<dbReference type="InterPro" id="IPR025965">
    <property type="entry name" value="FlgD/Vpr_Ig-like"/>
</dbReference>
<dbReference type="EMBL" id="JACXWD010000145">
    <property type="protein sequence ID" value="MBD3869650.1"/>
    <property type="molecule type" value="Genomic_DNA"/>
</dbReference>
<proteinExistence type="predicted"/>
<comment type="caution">
    <text evidence="2">The sequence shown here is derived from an EMBL/GenBank/DDBJ whole genome shotgun (WGS) entry which is preliminary data.</text>
</comment>
<dbReference type="Gene3D" id="2.60.40.10">
    <property type="entry name" value="Immunoglobulins"/>
    <property type="match status" value="1"/>
</dbReference>
<dbReference type="AlphaFoldDB" id="A0A8J6Y978"/>
<protein>
    <recommendedName>
        <fullName evidence="1">FlgD/Vpr Ig-like domain-containing protein</fullName>
    </recommendedName>
</protein>
<dbReference type="Gene3D" id="2.60.40.4070">
    <property type="match status" value="1"/>
</dbReference>
<evidence type="ECO:0000259" key="1">
    <source>
        <dbReference type="Pfam" id="PF13860"/>
    </source>
</evidence>
<feature type="domain" description="FlgD/Vpr Ig-like" evidence="1">
    <location>
        <begin position="216"/>
        <end position="271"/>
    </location>
</feature>
<evidence type="ECO:0000313" key="3">
    <source>
        <dbReference type="Proteomes" id="UP000648239"/>
    </source>
</evidence>
<accession>A0A8J6Y978</accession>
<evidence type="ECO:0000313" key="2">
    <source>
        <dbReference type="EMBL" id="MBD3869650.1"/>
    </source>
</evidence>
<sequence length="283" mass="30819">MESHPFIVTGERMELLVGGGNFPTTCYVALVNRADSTVIYSETGQDDNTMSLRVWDLVPYKGLECVIQIVDAESGIGGRLNVDEIVEIQDVDAPGAPTSAVAVYWLEGVDLEWDDAPEPDFLAHRIYRSSDPGFVPAPENLLEEISVSAWADSIAQPWEQHYKITTIDQVGNESAATVPSGISGRPLPGLPTGFQLHEAVPNPFNPSTTLSFEIPRAGTVRLRVYDPAGRLETTLVDRNLPAGPHQAVWNGRDSRGRAAAAGVYLYRLEAAGFATTRRMTLIK</sequence>
<reference evidence="2 3" key="1">
    <citation type="submission" date="2020-08" db="EMBL/GenBank/DDBJ databases">
        <title>Acidobacteriota in marine sediments use diverse sulfur dissimilation pathways.</title>
        <authorList>
            <person name="Wasmund K."/>
        </authorList>
    </citation>
    <scope>NUCLEOTIDE SEQUENCE [LARGE SCALE GENOMIC DNA]</scope>
    <source>
        <strain evidence="2">MAG AM4</strain>
    </source>
</reference>
<name>A0A8J6Y978_9BACT</name>
<dbReference type="Pfam" id="PF13860">
    <property type="entry name" value="FlgD_ig"/>
    <property type="match status" value="1"/>
</dbReference>
<organism evidence="2 3">
    <name type="scientific">Candidatus Polarisedimenticola svalbardensis</name>
    <dbReference type="NCBI Taxonomy" id="2886004"/>
    <lineage>
        <taxon>Bacteria</taxon>
        <taxon>Pseudomonadati</taxon>
        <taxon>Acidobacteriota</taxon>
        <taxon>Candidatus Polarisedimenticolia</taxon>
        <taxon>Candidatus Polarisedimenticolales</taxon>
        <taxon>Candidatus Polarisedimenticolaceae</taxon>
        <taxon>Candidatus Polarisedimenticola</taxon>
    </lineage>
</organism>
<dbReference type="InterPro" id="IPR013783">
    <property type="entry name" value="Ig-like_fold"/>
</dbReference>
<dbReference type="Proteomes" id="UP000648239">
    <property type="component" value="Unassembled WGS sequence"/>
</dbReference>
<gene>
    <name evidence="2" type="ORF">IFK94_16130</name>
</gene>